<dbReference type="EMBL" id="BAMW01000082">
    <property type="protein sequence ID" value="GAN64569.1"/>
    <property type="molecule type" value="Genomic_DNA"/>
</dbReference>
<protein>
    <submittedName>
        <fullName evidence="2">Metal-binding protein</fullName>
    </submittedName>
</protein>
<organism evidence="2 4">
    <name type="scientific">Acetobacter indonesiensis</name>
    <dbReference type="NCBI Taxonomy" id="104101"/>
    <lineage>
        <taxon>Bacteria</taxon>
        <taxon>Pseudomonadati</taxon>
        <taxon>Pseudomonadota</taxon>
        <taxon>Alphaproteobacteria</taxon>
        <taxon>Acetobacterales</taxon>
        <taxon>Acetobacteraceae</taxon>
        <taxon>Acetobacter</taxon>
    </lineage>
</organism>
<dbReference type="CDD" id="cd02980">
    <property type="entry name" value="TRX_Fd_family"/>
    <property type="match status" value="1"/>
</dbReference>
<evidence type="ECO:0000313" key="2">
    <source>
        <dbReference type="EMBL" id="GEN03988.1"/>
    </source>
</evidence>
<evidence type="ECO:0000313" key="3">
    <source>
        <dbReference type="Proteomes" id="UP000032673"/>
    </source>
</evidence>
<reference evidence="1 3" key="1">
    <citation type="submission" date="2012-11" db="EMBL/GenBank/DDBJ databases">
        <title>Whole genome sequence of Acetobacter indonesiensis 5H-1.</title>
        <authorList>
            <person name="Azuma Y."/>
            <person name="Higashiura N."/>
            <person name="Hirakawa H."/>
            <person name="Matsushita K."/>
        </authorList>
    </citation>
    <scope>NUCLEOTIDE SEQUENCE [LARGE SCALE GENOMIC DNA]</scope>
    <source>
        <strain evidence="1 3">5H-1</strain>
    </source>
</reference>
<dbReference type="Proteomes" id="UP000321104">
    <property type="component" value="Unassembled WGS sequence"/>
</dbReference>
<dbReference type="RefSeq" id="WP_048848225.1">
    <property type="nucleotide sequence ID" value="NZ_BAMW01000082.1"/>
</dbReference>
<gene>
    <name evidence="1" type="ORF">Abin_085_034</name>
    <name evidence="2" type="ORF">AIN02nite_20130</name>
</gene>
<sequence length="158" mass="16872">MLSDTPPLVADTQQVLPVVHICVTCRRGGPAMDTPPGAQLYDRLVALLAQEEAHPDGSQYCDGGIAGADGVTREIPVIVKPVQCLAACDRGCTAAIAMHGHWTWLLGHLGPEKAEDLLVYARLYAASKKGTVMPSRRPASLSDMVLGRVPASLYQEQE</sequence>
<dbReference type="AlphaFoldDB" id="A0A6N3T7Q6"/>
<accession>A0A6N3T7Q6</accession>
<reference evidence="2 4" key="2">
    <citation type="submission" date="2019-07" db="EMBL/GenBank/DDBJ databases">
        <title>Whole genome shotgun sequence of Acetobacter indonesiensis NBRC 16471.</title>
        <authorList>
            <person name="Hosoyama A."/>
            <person name="Uohara A."/>
            <person name="Ohji S."/>
            <person name="Ichikawa N."/>
        </authorList>
    </citation>
    <scope>NUCLEOTIDE SEQUENCE [LARGE SCALE GENOMIC DNA]</scope>
    <source>
        <strain evidence="2 4">NBRC 16471</strain>
    </source>
</reference>
<keyword evidence="3" id="KW-1185">Reference proteome</keyword>
<name>A0A6N3T7Q6_9PROT</name>
<dbReference type="Pfam" id="PF07845">
    <property type="entry name" value="DUF1636"/>
    <property type="match status" value="1"/>
</dbReference>
<dbReference type="InterPro" id="IPR012863">
    <property type="entry name" value="DUF1636"/>
</dbReference>
<dbReference type="Proteomes" id="UP000032673">
    <property type="component" value="Unassembled WGS sequence"/>
</dbReference>
<comment type="caution">
    <text evidence="2">The sequence shown here is derived from an EMBL/GenBank/DDBJ whole genome shotgun (WGS) entry which is preliminary data.</text>
</comment>
<dbReference type="EMBL" id="BJXQ01000011">
    <property type="protein sequence ID" value="GEN03988.1"/>
    <property type="molecule type" value="Genomic_DNA"/>
</dbReference>
<proteinExistence type="predicted"/>
<evidence type="ECO:0000313" key="1">
    <source>
        <dbReference type="EMBL" id="GAN64569.1"/>
    </source>
</evidence>
<evidence type="ECO:0000313" key="4">
    <source>
        <dbReference type="Proteomes" id="UP000321104"/>
    </source>
</evidence>